<accession>A0A136JF97</accession>
<keyword evidence="3" id="KW-1185">Reference proteome</keyword>
<evidence type="ECO:0000256" key="1">
    <source>
        <dbReference type="SAM" id="MobiDB-lite"/>
    </source>
</evidence>
<dbReference type="AlphaFoldDB" id="A0A136JF97"/>
<protein>
    <submittedName>
        <fullName evidence="2">Uncharacterized protein</fullName>
    </submittedName>
</protein>
<organism evidence="2 3">
    <name type="scientific">Microdochium bolleyi</name>
    <dbReference type="NCBI Taxonomy" id="196109"/>
    <lineage>
        <taxon>Eukaryota</taxon>
        <taxon>Fungi</taxon>
        <taxon>Dikarya</taxon>
        <taxon>Ascomycota</taxon>
        <taxon>Pezizomycotina</taxon>
        <taxon>Sordariomycetes</taxon>
        <taxon>Xylariomycetidae</taxon>
        <taxon>Xylariales</taxon>
        <taxon>Microdochiaceae</taxon>
        <taxon>Microdochium</taxon>
    </lineage>
</organism>
<feature type="region of interest" description="Disordered" evidence="1">
    <location>
        <begin position="1"/>
        <end position="21"/>
    </location>
</feature>
<gene>
    <name evidence="2" type="ORF">Micbo1qcDRAFT_29013</name>
</gene>
<dbReference type="Proteomes" id="UP000070501">
    <property type="component" value="Unassembled WGS sequence"/>
</dbReference>
<dbReference type="EMBL" id="KQ964246">
    <property type="protein sequence ID" value="KXJ95820.1"/>
    <property type="molecule type" value="Genomic_DNA"/>
</dbReference>
<sequence>MRNDTTGCISEPAGPSSRGQTLPLVNYTRTAAARNRSMFSCGGSACVRECGGECLARKPTTPAQHVYLSPRRHFEQWQEGPSPANMFESQDAFGSALPLRVDSSVVVKSPRLPASTSLLKPGCVLPLAPGPLSRVHKGLYVSCSGDGVLC</sequence>
<proteinExistence type="predicted"/>
<evidence type="ECO:0000313" key="3">
    <source>
        <dbReference type="Proteomes" id="UP000070501"/>
    </source>
</evidence>
<dbReference type="InParanoid" id="A0A136JF97"/>
<evidence type="ECO:0000313" key="2">
    <source>
        <dbReference type="EMBL" id="KXJ95820.1"/>
    </source>
</evidence>
<name>A0A136JF97_9PEZI</name>
<reference evidence="3" key="1">
    <citation type="submission" date="2016-02" db="EMBL/GenBank/DDBJ databases">
        <title>Draft genome sequence of Microdochium bolleyi, a fungal endophyte of beachgrass.</title>
        <authorList>
            <consortium name="DOE Joint Genome Institute"/>
            <person name="David A.S."/>
            <person name="May G."/>
            <person name="Haridas S."/>
            <person name="Lim J."/>
            <person name="Wang M."/>
            <person name="Labutti K."/>
            <person name="Lipzen A."/>
            <person name="Barry K."/>
            <person name="Grigoriev I.V."/>
        </authorList>
    </citation>
    <scope>NUCLEOTIDE SEQUENCE [LARGE SCALE GENOMIC DNA]</scope>
    <source>
        <strain evidence="3">J235TASD1</strain>
    </source>
</reference>